<evidence type="ECO:0000256" key="1">
    <source>
        <dbReference type="ARBA" id="ARBA00023242"/>
    </source>
</evidence>
<organism evidence="2 3">
    <name type="scientific">Sporothrix stenoceras</name>
    <dbReference type="NCBI Taxonomy" id="5173"/>
    <lineage>
        <taxon>Eukaryota</taxon>
        <taxon>Fungi</taxon>
        <taxon>Dikarya</taxon>
        <taxon>Ascomycota</taxon>
        <taxon>Pezizomycotina</taxon>
        <taxon>Sordariomycetes</taxon>
        <taxon>Sordariomycetidae</taxon>
        <taxon>Ophiostomatales</taxon>
        <taxon>Ophiostomataceae</taxon>
        <taxon>Sporothrix</taxon>
    </lineage>
</organism>
<evidence type="ECO:0008006" key="4">
    <source>
        <dbReference type="Google" id="ProtNLM"/>
    </source>
</evidence>
<name>A0ABR3ZBI7_9PEZI</name>
<accession>A0ABR3ZBI7</accession>
<gene>
    <name evidence="2" type="ORF">Sste5346_004126</name>
</gene>
<dbReference type="PANTHER" id="PTHR31668">
    <property type="entry name" value="GLUCOSE TRANSPORT TRANSCRIPTION REGULATOR RGT1-RELATED-RELATED"/>
    <property type="match status" value="1"/>
</dbReference>
<evidence type="ECO:0000313" key="3">
    <source>
        <dbReference type="Proteomes" id="UP001583186"/>
    </source>
</evidence>
<keyword evidence="3" id="KW-1185">Reference proteome</keyword>
<proteinExistence type="predicted"/>
<dbReference type="Proteomes" id="UP001583186">
    <property type="component" value="Unassembled WGS sequence"/>
</dbReference>
<keyword evidence="1" id="KW-0539">Nucleus</keyword>
<evidence type="ECO:0000313" key="2">
    <source>
        <dbReference type="EMBL" id="KAL1897390.1"/>
    </source>
</evidence>
<dbReference type="EMBL" id="JAWCUI010000019">
    <property type="protein sequence ID" value="KAL1897390.1"/>
    <property type="molecule type" value="Genomic_DNA"/>
</dbReference>
<protein>
    <recommendedName>
        <fullName evidence="4">Transcription factor domain-containing protein</fullName>
    </recommendedName>
</protein>
<sequence length="509" mass="56490">MSHSSPPSFPVHRLNTTTPPDNLAWDDFLRTRTTLNTRFHALVTCSVTIASVAHSCVDLFTQFLFPNTPIAHEPTLRASIPLLSVDDTPRSAASTDAVPSLVRRFTLITALCAHILSIVPESLSRQPQAKALSIVFFDASRGMLRAYEGYDLEHPDSTSLTIRMWHSSCAQNTTGKVGASWHYHTEACCLAQRLRLYDEETVTQYPPLERRLLRNNFWHLYLAEKTQVAFQTRPPIIDEKICYGGITLQEGGNEDEITTVPLLDPRRPENGGSLERRILVGFHLRRRISAIAAALIDDVAECGRRTKTADVSSPLSPLSPSTDIIIDPSVSTLVERYLCFAALINDVPSWVMHPDRDTNPLVGNDDVQAYHATSFWAQRSNILTIFHCMRLLILQACIDHGLPVVVGLTSSSLALASRKLDIVRDFLHDVQATPFVVLEAQGETTVDKVRRVGTLLLELLHTSDNATIRQQADTLFKRLLDILSRLDSKACEGLDGDGTWRGLSAADIG</sequence>
<reference evidence="2 3" key="1">
    <citation type="journal article" date="2024" name="IMA Fungus">
        <title>IMA Genome - F19 : A genome assembly and annotation guide to empower mycologists, including annotated draft genome sequences of Ceratocystis pirilliformis, Diaporthe australafricana, Fusarium ophioides, Paecilomyces lecythidis, and Sporothrix stenoceras.</title>
        <authorList>
            <person name="Aylward J."/>
            <person name="Wilson A.M."/>
            <person name="Visagie C.M."/>
            <person name="Spraker J."/>
            <person name="Barnes I."/>
            <person name="Buitendag C."/>
            <person name="Ceriani C."/>
            <person name="Del Mar Angel L."/>
            <person name="du Plessis D."/>
            <person name="Fuchs T."/>
            <person name="Gasser K."/>
            <person name="Kramer D."/>
            <person name="Li W."/>
            <person name="Munsamy K."/>
            <person name="Piso A."/>
            <person name="Price J.L."/>
            <person name="Sonnekus B."/>
            <person name="Thomas C."/>
            <person name="van der Nest A."/>
            <person name="van Dijk A."/>
            <person name="van Heerden A."/>
            <person name="van Vuuren N."/>
            <person name="Yilmaz N."/>
            <person name="Duong T.A."/>
            <person name="van der Merwe N.A."/>
            <person name="Wingfield M.J."/>
            <person name="Wingfield B.D."/>
        </authorList>
    </citation>
    <scope>NUCLEOTIDE SEQUENCE [LARGE SCALE GENOMIC DNA]</scope>
    <source>
        <strain evidence="2 3">CMW 5346</strain>
    </source>
</reference>
<dbReference type="CDD" id="cd12148">
    <property type="entry name" value="fungal_TF_MHR"/>
    <property type="match status" value="1"/>
</dbReference>
<dbReference type="PANTHER" id="PTHR31668:SF30">
    <property type="entry name" value="ZN(II)2CYS6 TRANSCRIPTION FACTOR (EUROFUNG)"/>
    <property type="match status" value="1"/>
</dbReference>
<comment type="caution">
    <text evidence="2">The sequence shown here is derived from an EMBL/GenBank/DDBJ whole genome shotgun (WGS) entry which is preliminary data.</text>
</comment>
<dbReference type="InterPro" id="IPR050797">
    <property type="entry name" value="Carb_Metab_Trans_Reg"/>
</dbReference>